<keyword evidence="4" id="KW-1133">Transmembrane helix</keyword>
<dbReference type="RefSeq" id="WP_187749444.1">
    <property type="nucleotide sequence ID" value="NZ_CP060828.1"/>
</dbReference>
<feature type="active site" description="Acyl-thioester intermediate" evidence="2">
    <location>
        <position position="247"/>
    </location>
</feature>
<dbReference type="Gene3D" id="2.40.260.10">
    <property type="entry name" value="Sortase"/>
    <property type="match status" value="1"/>
</dbReference>
<reference evidence="5 6" key="1">
    <citation type="submission" date="2020-08" db="EMBL/GenBank/DDBJ databases">
        <title>A novel species.</title>
        <authorList>
            <person name="Gao J."/>
        </authorList>
    </citation>
    <scope>NUCLEOTIDE SEQUENCE [LARGE SCALE GENOMIC DNA]</scope>
    <source>
        <strain evidence="5 6">CRXT-G-22</strain>
    </source>
</reference>
<gene>
    <name evidence="5" type="ORF">IAG44_25760</name>
</gene>
<feature type="active site" description="Proton donor/acceptor" evidence="2">
    <location>
        <position position="173"/>
    </location>
</feature>
<name>A0A7H0II76_9ACTN</name>
<accession>A0A7H0II76</accession>
<dbReference type="InterPro" id="IPR005754">
    <property type="entry name" value="Sortase"/>
</dbReference>
<dbReference type="AlphaFoldDB" id="A0A7H0II76"/>
<evidence type="ECO:0000256" key="3">
    <source>
        <dbReference type="SAM" id="MobiDB-lite"/>
    </source>
</evidence>
<dbReference type="SUPFAM" id="SSF63817">
    <property type="entry name" value="Sortase"/>
    <property type="match status" value="1"/>
</dbReference>
<feature type="region of interest" description="Disordered" evidence="3">
    <location>
        <begin position="78"/>
        <end position="120"/>
    </location>
</feature>
<dbReference type="NCBIfam" id="TIGR01076">
    <property type="entry name" value="sortase_fam"/>
    <property type="match status" value="1"/>
</dbReference>
<keyword evidence="4" id="KW-0812">Transmembrane</keyword>
<dbReference type="EMBL" id="CP060828">
    <property type="protein sequence ID" value="QNP72492.1"/>
    <property type="molecule type" value="Genomic_DNA"/>
</dbReference>
<dbReference type="Pfam" id="PF04203">
    <property type="entry name" value="Sortase"/>
    <property type="match status" value="1"/>
</dbReference>
<evidence type="ECO:0000256" key="1">
    <source>
        <dbReference type="ARBA" id="ARBA00022801"/>
    </source>
</evidence>
<dbReference type="InterPro" id="IPR023365">
    <property type="entry name" value="Sortase_dom-sf"/>
</dbReference>
<dbReference type="NCBIfam" id="NF033747">
    <property type="entry name" value="class_E_sortase"/>
    <property type="match status" value="1"/>
</dbReference>
<keyword evidence="6" id="KW-1185">Reference proteome</keyword>
<proteinExistence type="predicted"/>
<dbReference type="CDD" id="cd05830">
    <property type="entry name" value="Sortase_E"/>
    <property type="match status" value="1"/>
</dbReference>
<organism evidence="5 6">
    <name type="scientific">Streptomyces roseirectus</name>
    <dbReference type="NCBI Taxonomy" id="2768066"/>
    <lineage>
        <taxon>Bacteria</taxon>
        <taxon>Bacillati</taxon>
        <taxon>Actinomycetota</taxon>
        <taxon>Actinomycetes</taxon>
        <taxon>Kitasatosporales</taxon>
        <taxon>Streptomycetaceae</taxon>
        <taxon>Streptomyces</taxon>
    </lineage>
</organism>
<evidence type="ECO:0000313" key="5">
    <source>
        <dbReference type="EMBL" id="QNP72492.1"/>
    </source>
</evidence>
<keyword evidence="1" id="KW-0378">Hydrolase</keyword>
<dbReference type="GO" id="GO:0016787">
    <property type="term" value="F:hydrolase activity"/>
    <property type="evidence" value="ECO:0007669"/>
    <property type="project" value="UniProtKB-KW"/>
</dbReference>
<dbReference type="Proteomes" id="UP000516052">
    <property type="component" value="Chromosome"/>
</dbReference>
<evidence type="ECO:0000313" key="6">
    <source>
        <dbReference type="Proteomes" id="UP000516052"/>
    </source>
</evidence>
<sequence length="270" mass="29910">MPNPVVRHGARRRAWNRAWNRDRHRARRPALGRRFLWTGAELLVTAGVLGLLLVVHQLWWTNQEARAGAEREVRALERQWGSGGADESPGAGRPEPERGPAANSPSDGGFSPGTEPAPRRSQTYAVLVLPRIGVRVPIAEGIDKRDVLDKGYAGHYPGTQQPGRPGNFALAAHRNTHGEPFRHLDRLRRGDTVRVETASTRHTYAVDRILSQTSARDSGVLRVLPRSTVHPGYGYDIPAAYITLTTCTPEYTSRYRLVVWGKLVSSEARG</sequence>
<evidence type="ECO:0000256" key="2">
    <source>
        <dbReference type="PIRSR" id="PIRSR605754-1"/>
    </source>
</evidence>
<evidence type="ECO:0000256" key="4">
    <source>
        <dbReference type="SAM" id="Phobius"/>
    </source>
</evidence>
<dbReference type="InterPro" id="IPR053465">
    <property type="entry name" value="Sortase_Class_E"/>
</dbReference>
<feature type="transmembrane region" description="Helical" evidence="4">
    <location>
        <begin position="35"/>
        <end position="60"/>
    </location>
</feature>
<keyword evidence="4" id="KW-0472">Membrane</keyword>
<dbReference type="InterPro" id="IPR042003">
    <property type="entry name" value="Sortase_E"/>
</dbReference>
<dbReference type="KEGG" id="sroi:IAG44_25760"/>
<protein>
    <submittedName>
        <fullName evidence="5">Class E sortase</fullName>
    </submittedName>
</protein>